<reference evidence="1" key="1">
    <citation type="submission" date="2020-05" db="EMBL/GenBank/DDBJ databases">
        <authorList>
            <person name="Chiriac C."/>
            <person name="Salcher M."/>
            <person name="Ghai R."/>
            <person name="Kavagutti S V."/>
        </authorList>
    </citation>
    <scope>NUCLEOTIDE SEQUENCE</scope>
</reference>
<protein>
    <recommendedName>
        <fullName evidence="2">Transglycosylase SLT domain-containing protein</fullName>
    </recommendedName>
</protein>
<evidence type="ECO:0000313" key="1">
    <source>
        <dbReference type="EMBL" id="CAB4177325.1"/>
    </source>
</evidence>
<name>A0A6J5Q7K0_9CAUD</name>
<organism evidence="1">
    <name type="scientific">uncultured Caudovirales phage</name>
    <dbReference type="NCBI Taxonomy" id="2100421"/>
    <lineage>
        <taxon>Viruses</taxon>
        <taxon>Duplodnaviria</taxon>
        <taxon>Heunggongvirae</taxon>
        <taxon>Uroviricota</taxon>
        <taxon>Caudoviricetes</taxon>
        <taxon>Peduoviridae</taxon>
        <taxon>Maltschvirus</taxon>
        <taxon>Maltschvirus maltsch</taxon>
    </lineage>
</organism>
<gene>
    <name evidence="1" type="ORF">UFOVP999_30</name>
</gene>
<evidence type="ECO:0008006" key="2">
    <source>
        <dbReference type="Google" id="ProtNLM"/>
    </source>
</evidence>
<dbReference type="EMBL" id="LR796947">
    <property type="protein sequence ID" value="CAB4177325.1"/>
    <property type="molecule type" value="Genomic_DNA"/>
</dbReference>
<proteinExistence type="predicted"/>
<sequence length="146" mass="17009">MTKVAYKKVWSVLTSLYLFIGNIFVTPTEAYAVAIADQIKCQSLKDPSIKWTRQLSKIYAWTIMSTMYPDWGKSEYKALVKLWTKESNWDHTSDNPNSSAYGIAQVLKTKKGTPAPAQIERGLSYIEHRYTKPSIAWTHWRKHKWY</sequence>
<accession>A0A6J5Q7K0</accession>